<organism evidence="1 2">
    <name type="scientific">Ambrosiozyma monospora</name>
    <name type="common">Yeast</name>
    <name type="synonym">Endomycopsis monosporus</name>
    <dbReference type="NCBI Taxonomy" id="43982"/>
    <lineage>
        <taxon>Eukaryota</taxon>
        <taxon>Fungi</taxon>
        <taxon>Dikarya</taxon>
        <taxon>Ascomycota</taxon>
        <taxon>Saccharomycotina</taxon>
        <taxon>Pichiomycetes</taxon>
        <taxon>Pichiales</taxon>
        <taxon>Pichiaceae</taxon>
        <taxon>Ambrosiozyma</taxon>
    </lineage>
</organism>
<gene>
    <name evidence="1" type="ORF">Amon02_000652300</name>
</gene>
<comment type="caution">
    <text evidence="1">The sequence shown here is derived from an EMBL/GenBank/DDBJ whole genome shotgun (WGS) entry which is preliminary data.</text>
</comment>
<sequence>MLSRSRQLKFVRRQVLGNHFGAFKKIWHRKLNTKSFFVNHEHKSHKDTRSESIFSNYQKVGLVSTITLASAILLFTQTTPLLKNDSVITRNAKIIIIQDDDDEEDDDTLEEDDSSDPKDFAAKDEIRRQKAIVNKPPLNTIFNINDFEYVAQQILPLQFKGYFATGSEDEVTLRENHYAYGRIFFKPRCLVDVADVSLSVSPFGGDSADSKWNFDAPFYITAFAGARGAHEDAELNLIRAAKKHNVAYMIPSMSSFPIDEVIEAGKSDDGLHHHASYLQMYLSTKQELDNFPDYLKKLQVKHDSIKAVFVTVDLPVLGNREKNFKYMALADPSSVDEPVDWTIDQKENPPLTWDDIVKFKNATKIPICVKGLQCKEDVAKAIELGLDGCVISNHGGRQLDYSRAPVEVLAETQKYLKEKNISLVKPGTNKQFEIFIDGGVKRGSDVIKALCLGASGVGLEI</sequence>
<name>A0ACB5T9V1_AMBMO</name>
<keyword evidence="2" id="KW-1185">Reference proteome</keyword>
<accession>A0ACB5T9V1</accession>
<dbReference type="Proteomes" id="UP001165064">
    <property type="component" value="Unassembled WGS sequence"/>
</dbReference>
<evidence type="ECO:0000313" key="2">
    <source>
        <dbReference type="Proteomes" id="UP001165064"/>
    </source>
</evidence>
<reference evidence="1" key="1">
    <citation type="submission" date="2023-04" db="EMBL/GenBank/DDBJ databases">
        <title>Ambrosiozyma monospora NBRC 10751.</title>
        <authorList>
            <person name="Ichikawa N."/>
            <person name="Sato H."/>
            <person name="Tonouchi N."/>
        </authorList>
    </citation>
    <scope>NUCLEOTIDE SEQUENCE</scope>
    <source>
        <strain evidence="1">NBRC 10751</strain>
    </source>
</reference>
<dbReference type="EMBL" id="BSXS01005128">
    <property type="protein sequence ID" value="GME83948.1"/>
    <property type="molecule type" value="Genomic_DNA"/>
</dbReference>
<protein>
    <submittedName>
        <fullName evidence="1">Unnamed protein product</fullName>
    </submittedName>
</protein>
<proteinExistence type="predicted"/>
<evidence type="ECO:0000313" key="1">
    <source>
        <dbReference type="EMBL" id="GME83948.1"/>
    </source>
</evidence>